<dbReference type="SUPFAM" id="SSF57850">
    <property type="entry name" value="RING/U-box"/>
    <property type="match status" value="1"/>
</dbReference>
<feature type="compositionally biased region" description="Basic residues" evidence="4">
    <location>
        <begin position="535"/>
        <end position="544"/>
    </location>
</feature>
<evidence type="ECO:0000259" key="5">
    <source>
        <dbReference type="PROSITE" id="PS50089"/>
    </source>
</evidence>
<feature type="compositionally biased region" description="Basic and acidic residues" evidence="4">
    <location>
        <begin position="356"/>
        <end position="369"/>
    </location>
</feature>
<dbReference type="InterPro" id="IPR001841">
    <property type="entry name" value="Znf_RING"/>
</dbReference>
<feature type="compositionally biased region" description="Basic and acidic residues" evidence="4">
    <location>
        <begin position="303"/>
        <end position="327"/>
    </location>
</feature>
<feature type="compositionally biased region" description="Polar residues" evidence="4">
    <location>
        <begin position="86"/>
        <end position="96"/>
    </location>
</feature>
<feature type="compositionally biased region" description="Basic and acidic residues" evidence="4">
    <location>
        <begin position="389"/>
        <end position="400"/>
    </location>
</feature>
<reference evidence="6" key="1">
    <citation type="submission" date="2021-10" db="EMBL/GenBank/DDBJ databases">
        <title>Tropical sea cucumber genome reveals ecological adaptation and Cuvierian tubules defense mechanism.</title>
        <authorList>
            <person name="Chen T."/>
        </authorList>
    </citation>
    <scope>NUCLEOTIDE SEQUENCE</scope>
    <source>
        <strain evidence="6">Nanhai2018</strain>
        <tissue evidence="6">Muscle</tissue>
    </source>
</reference>
<dbReference type="GO" id="GO:0016567">
    <property type="term" value="P:protein ubiquitination"/>
    <property type="evidence" value="ECO:0007669"/>
    <property type="project" value="TreeGrafter"/>
</dbReference>
<accession>A0A9Q1BFW0</accession>
<feature type="compositionally biased region" description="Low complexity" evidence="4">
    <location>
        <begin position="638"/>
        <end position="648"/>
    </location>
</feature>
<feature type="region of interest" description="Disordered" evidence="4">
    <location>
        <begin position="26"/>
        <end position="129"/>
    </location>
</feature>
<evidence type="ECO:0000256" key="3">
    <source>
        <dbReference type="PROSITE-ProRule" id="PRU00175"/>
    </source>
</evidence>
<dbReference type="Proteomes" id="UP001152320">
    <property type="component" value="Chromosome 19"/>
</dbReference>
<sequence>MKMDSSFTDEDEEERVAPLAARLAKKMKQGHYSKTLPIHEKEDKQVSIEDKKIEKKRDLDLSVKESSTEPLKKKVKQESGWDKEMIQSSNNPQSELDSGPGVLSSVGNLCGSAIHPNHTHRKIKQKDTKSAVSVGKGALSSCAEKLSVLSSYKTCMTEKSSDGLQSKHSVLSNHKEPFLCRINDSTKDGSLADAGSSLGKNLQKESKLTKDIKQNVGNSDEKGQKAKIMQDSTFADGKIYLGSTDRKVRGMTEDQKRAKERHVQDHTLTENVMEDVSLSLPSRQSKGKQLVTKNGKVKSKWKGSHERESHSSKDERGIDEARSKREINGNAVETGYHGDESDGDTASSPVFKKSKNLRDPTDGNRDNSRKVGVRISSESELSGRNSRHLTHEKLNLERKYPTSPKSSKGRGSCIHSNHRIDSKLSHNQAKDVESTSQRSHHRDERFYGRDKKSLSYHRASKPDERRMRYSEYTENTSVDSSSSSVRRSDEKPTSSPRYNKFLHQSQKSPKLTAKDFSSRSSGDDSVMTSSEHHKEDKHHKRHSSREHNLPSTERVSPFSESVRSSGITSSTQFKKSHRSKGERNKIQSSEVSNSSLARNNHLRDDRKRSLRSRHDKSDSFSQGARSDCRFANRTLEVSVVQDSSTTSQNNSRGYDIGGIATSSDNSEESYVHDITSPDVFSDEDGFIEEVDVITSGRGHRRRGSSQGNRQSVTEIIDDDDSVILLDDETGRNSTPPDRRRRESGLSIDDGGNITPRTAAAINQLEADEAMARRLQLEFDREETYVRTPPQPEELGMTENFHPGEGQFAQRIVHSYIPELYSNNVITFGMEQGMMPWLESIVETRTARRGGNQRGRGNRRRRQHIHIEHLYHQAEDDYERLLELEEQLGPAVSQGLPPEILTQLPTFKFTKDSKGNTKEDERSCTICMADYQVNENLRRLPCFHAYHRDCIDRWFQNNSACPICRVRVELG</sequence>
<dbReference type="Gene3D" id="3.30.40.10">
    <property type="entry name" value="Zinc/RING finger domain, C3HC4 (zinc finger)"/>
    <property type="match status" value="1"/>
</dbReference>
<feature type="compositionally biased region" description="Basic and acidic residues" evidence="4">
    <location>
        <begin position="460"/>
        <end position="471"/>
    </location>
</feature>
<feature type="region of interest" description="Disordered" evidence="4">
    <location>
        <begin position="696"/>
        <end position="715"/>
    </location>
</feature>
<dbReference type="Pfam" id="PF13639">
    <property type="entry name" value="zf-RING_2"/>
    <property type="match status" value="1"/>
</dbReference>
<evidence type="ECO:0000256" key="2">
    <source>
        <dbReference type="ARBA" id="ARBA00022833"/>
    </source>
</evidence>
<feature type="compositionally biased region" description="Basic and acidic residues" evidence="4">
    <location>
        <begin position="37"/>
        <end position="85"/>
    </location>
</feature>
<proteinExistence type="predicted"/>
<comment type="caution">
    <text evidence="6">The sequence shown here is derived from an EMBL/GenBank/DDBJ whole genome shotgun (WGS) entry which is preliminary data.</text>
</comment>
<dbReference type="GO" id="GO:0061630">
    <property type="term" value="F:ubiquitin protein ligase activity"/>
    <property type="evidence" value="ECO:0007669"/>
    <property type="project" value="TreeGrafter"/>
</dbReference>
<gene>
    <name evidence="6" type="ORF">HOLleu_36742</name>
</gene>
<dbReference type="PROSITE" id="PS50089">
    <property type="entry name" value="ZF_RING_2"/>
    <property type="match status" value="1"/>
</dbReference>
<feature type="compositionally biased region" description="Basic and acidic residues" evidence="4">
    <location>
        <begin position="202"/>
        <end position="224"/>
    </location>
</feature>
<dbReference type="EMBL" id="JAIZAY010000019">
    <property type="protein sequence ID" value="KAJ8024108.1"/>
    <property type="molecule type" value="Genomic_DNA"/>
</dbReference>
<keyword evidence="1 3" id="KW-0479">Metal-binding</keyword>
<evidence type="ECO:0000256" key="4">
    <source>
        <dbReference type="SAM" id="MobiDB-lite"/>
    </source>
</evidence>
<evidence type="ECO:0000313" key="6">
    <source>
        <dbReference type="EMBL" id="KAJ8024108.1"/>
    </source>
</evidence>
<dbReference type="PANTHER" id="PTHR46171:SF3">
    <property type="entry name" value="GH10160P"/>
    <property type="match status" value="1"/>
</dbReference>
<feature type="compositionally biased region" description="Polar residues" evidence="4">
    <location>
        <begin position="493"/>
        <end position="509"/>
    </location>
</feature>
<feature type="compositionally biased region" description="Basic and acidic residues" evidence="4">
    <location>
        <begin position="244"/>
        <end position="268"/>
    </location>
</feature>
<organism evidence="6 7">
    <name type="scientific">Holothuria leucospilota</name>
    <name type="common">Black long sea cucumber</name>
    <name type="synonym">Mertensiothuria leucospilota</name>
    <dbReference type="NCBI Taxonomy" id="206669"/>
    <lineage>
        <taxon>Eukaryota</taxon>
        <taxon>Metazoa</taxon>
        <taxon>Echinodermata</taxon>
        <taxon>Eleutherozoa</taxon>
        <taxon>Echinozoa</taxon>
        <taxon>Holothuroidea</taxon>
        <taxon>Aspidochirotacea</taxon>
        <taxon>Aspidochirotida</taxon>
        <taxon>Holothuriidae</taxon>
        <taxon>Holothuria</taxon>
    </lineage>
</organism>
<dbReference type="PANTHER" id="PTHR46171">
    <property type="entry name" value="GH10160P"/>
    <property type="match status" value="1"/>
</dbReference>
<dbReference type="SMART" id="SM00184">
    <property type="entry name" value="RING"/>
    <property type="match status" value="1"/>
</dbReference>
<feature type="region of interest" description="Disordered" evidence="4">
    <location>
        <begin position="638"/>
        <end position="668"/>
    </location>
</feature>
<feature type="compositionally biased region" description="Basic and acidic residues" evidence="4">
    <location>
        <begin position="441"/>
        <end position="453"/>
    </location>
</feature>
<dbReference type="CDD" id="cd16467">
    <property type="entry name" value="RING-H2_RNF6-like"/>
    <property type="match status" value="1"/>
</dbReference>
<feature type="region of interest" description="Disordered" evidence="4">
    <location>
        <begin position="189"/>
        <end position="625"/>
    </location>
</feature>
<keyword evidence="7" id="KW-1185">Reference proteome</keyword>
<feature type="region of interest" description="Disordered" evidence="4">
    <location>
        <begin position="720"/>
        <end position="754"/>
    </location>
</feature>
<protein>
    <submittedName>
        <fullName evidence="6">RING finger protein 44</fullName>
    </submittedName>
</protein>
<feature type="compositionally biased region" description="Polar residues" evidence="4">
    <location>
        <begin position="549"/>
        <end position="573"/>
    </location>
</feature>
<dbReference type="GO" id="GO:0008270">
    <property type="term" value="F:zinc ion binding"/>
    <property type="evidence" value="ECO:0007669"/>
    <property type="project" value="UniProtKB-KW"/>
</dbReference>
<dbReference type="InterPro" id="IPR013083">
    <property type="entry name" value="Znf_RING/FYVE/PHD"/>
</dbReference>
<dbReference type="AlphaFoldDB" id="A0A9Q1BFW0"/>
<keyword evidence="2" id="KW-0862">Zinc</keyword>
<feature type="domain" description="RING-type" evidence="5">
    <location>
        <begin position="923"/>
        <end position="964"/>
    </location>
</feature>
<evidence type="ECO:0000256" key="1">
    <source>
        <dbReference type="ARBA" id="ARBA00022771"/>
    </source>
</evidence>
<dbReference type="OrthoDB" id="8062037at2759"/>
<feature type="compositionally biased region" description="Polar residues" evidence="4">
    <location>
        <begin position="586"/>
        <end position="598"/>
    </location>
</feature>
<evidence type="ECO:0000313" key="7">
    <source>
        <dbReference type="Proteomes" id="UP001152320"/>
    </source>
</evidence>
<name>A0A9Q1BFW0_HOLLE</name>
<feature type="compositionally biased region" description="Basic and acidic residues" evidence="4">
    <location>
        <begin position="418"/>
        <end position="433"/>
    </location>
</feature>
<keyword evidence="1 3" id="KW-0863">Zinc-finger</keyword>